<dbReference type="InterPro" id="IPR036676">
    <property type="entry name" value="PurM-like_C_sf"/>
</dbReference>
<accession>A0A2S8FMM1</accession>
<dbReference type="AlphaFoldDB" id="A0A2S8FMM1"/>
<dbReference type="EMBL" id="PUIA01000035">
    <property type="protein sequence ID" value="PQO33435.1"/>
    <property type="molecule type" value="Genomic_DNA"/>
</dbReference>
<dbReference type="OrthoDB" id="9802811at2"/>
<reference evidence="1 2" key="1">
    <citation type="submission" date="2018-02" db="EMBL/GenBank/DDBJ databases">
        <title>Comparative genomes isolates from brazilian mangrove.</title>
        <authorList>
            <person name="Araujo J.E."/>
            <person name="Taketani R.G."/>
            <person name="Silva M.C.P."/>
            <person name="Loureco M.V."/>
            <person name="Andreote F.D."/>
        </authorList>
    </citation>
    <scope>NUCLEOTIDE SEQUENCE [LARGE SCALE GENOMIC DNA]</scope>
    <source>
        <strain evidence="1 2">HEX-2 MGV</strain>
    </source>
</reference>
<name>A0A2S8FMM1_9BACT</name>
<evidence type="ECO:0000313" key="2">
    <source>
        <dbReference type="Proteomes" id="UP000240009"/>
    </source>
</evidence>
<dbReference type="RefSeq" id="WP_105353189.1">
    <property type="nucleotide sequence ID" value="NZ_PUIA01000035.1"/>
</dbReference>
<evidence type="ECO:0000313" key="1">
    <source>
        <dbReference type="EMBL" id="PQO33435.1"/>
    </source>
</evidence>
<protein>
    <recommendedName>
        <fullName evidence="3">PurM-like C-terminal domain-containing protein</fullName>
    </recommendedName>
</protein>
<gene>
    <name evidence="1" type="ORF">C5Y96_11365</name>
</gene>
<proteinExistence type="predicted"/>
<sequence length="71" mass="7873">MPKGEGPEIDNGEDFELLFTVPAAEADPLQAQWTEATRVTKIGTMQPGTKMYLLDESGQRLPLKPEGFSHR</sequence>
<dbReference type="Gene3D" id="3.90.650.10">
    <property type="entry name" value="PurM-like C-terminal domain"/>
    <property type="match status" value="1"/>
</dbReference>
<organism evidence="1 2">
    <name type="scientific">Blastopirellula marina</name>
    <dbReference type="NCBI Taxonomy" id="124"/>
    <lineage>
        <taxon>Bacteria</taxon>
        <taxon>Pseudomonadati</taxon>
        <taxon>Planctomycetota</taxon>
        <taxon>Planctomycetia</taxon>
        <taxon>Pirellulales</taxon>
        <taxon>Pirellulaceae</taxon>
        <taxon>Blastopirellula</taxon>
    </lineage>
</organism>
<comment type="caution">
    <text evidence="1">The sequence shown here is derived from an EMBL/GenBank/DDBJ whole genome shotgun (WGS) entry which is preliminary data.</text>
</comment>
<evidence type="ECO:0008006" key="3">
    <source>
        <dbReference type="Google" id="ProtNLM"/>
    </source>
</evidence>
<dbReference type="SUPFAM" id="SSF56042">
    <property type="entry name" value="PurM C-terminal domain-like"/>
    <property type="match status" value="1"/>
</dbReference>
<dbReference type="Proteomes" id="UP000240009">
    <property type="component" value="Unassembled WGS sequence"/>
</dbReference>